<organism evidence="1 2">
    <name type="scientific">Acidianus hospitalis (strain W1)</name>
    <dbReference type="NCBI Taxonomy" id="933801"/>
    <lineage>
        <taxon>Archaea</taxon>
        <taxon>Thermoproteota</taxon>
        <taxon>Thermoprotei</taxon>
        <taxon>Sulfolobales</taxon>
        <taxon>Sulfolobaceae</taxon>
        <taxon>Acidianus</taxon>
    </lineage>
</organism>
<sequence>MIDAYFIDKISQKEDRILLIRSKKEGKETGEIKPIPFNLIISLMREGYEEVSKQDFKSLKISEVFESIFYNQSVFIKNREKEITEKVMRRIFSKMYERLFDIINNKYDKVTWLEICIRQDKIFLENTYDEIYTRLFRSDEKFRNELLKLFAKS</sequence>
<keyword evidence="2" id="KW-1185">Reference proteome</keyword>
<dbReference type="HOGENOM" id="CLU_1709009_0_0_2"/>
<dbReference type="KEGG" id="aho:Ahos_0336"/>
<reference key="2">
    <citation type="journal article" date="2011" name="Extremophiles">
        <title>Genomic analyses of Acidianus hospitalis W1 a host for studying crenarchaeal virus and plasmid life cycles.</title>
        <authorList>
            <person name="You X.Y."/>
            <person name="Liu C."/>
            <person name="Wang S.Y."/>
            <person name="Jiang C.Y."/>
            <person name="Shah S.A."/>
            <person name="Prangishvili D."/>
            <person name="Liu S.J."/>
            <person name="Garrett R.A."/>
        </authorList>
    </citation>
    <scope>NUCLEOTIDE SEQUENCE</scope>
    <source>
        <strain>W1</strain>
    </source>
</reference>
<dbReference type="eggNOG" id="arCOG03824">
    <property type="taxonomic scope" value="Archaea"/>
</dbReference>
<dbReference type="EMBL" id="CP002535">
    <property type="protein sequence ID" value="AEE93227.1"/>
    <property type="molecule type" value="Genomic_DNA"/>
</dbReference>
<dbReference type="AlphaFoldDB" id="F4B5D3"/>
<name>F4B5D3_ACIHW</name>
<dbReference type="STRING" id="933801.Ahos_0336"/>
<evidence type="ECO:0000313" key="2">
    <source>
        <dbReference type="Proteomes" id="UP000008458"/>
    </source>
</evidence>
<accession>F4B5D3</accession>
<gene>
    <name evidence="1" type="ordered locus">Ahos_0336</name>
</gene>
<evidence type="ECO:0000313" key="1">
    <source>
        <dbReference type="EMBL" id="AEE93227.1"/>
    </source>
</evidence>
<proteinExistence type="predicted"/>
<protein>
    <submittedName>
        <fullName evidence="1">Uncharacterized protein</fullName>
    </submittedName>
</protein>
<reference evidence="1 2" key="1">
    <citation type="journal article" date="2011" name="Extremophiles">
        <title>Genomic analysis of Acidianus hospitalis W1 a host for studying crenarchaeal virus and plasmid life cycles.</title>
        <authorList>
            <person name="You X.Y."/>
            <person name="Liu C."/>
            <person name="Wang S.Y."/>
            <person name="Jiang C.Y."/>
            <person name="Shah S.A."/>
            <person name="Prangishvili D."/>
            <person name="She Q."/>
            <person name="Liu S.J."/>
            <person name="Garrett R.A."/>
        </authorList>
    </citation>
    <scope>NUCLEOTIDE SEQUENCE [LARGE SCALE GENOMIC DNA]</scope>
    <source>
        <strain evidence="1 2">W1</strain>
    </source>
</reference>
<dbReference type="Proteomes" id="UP000008458">
    <property type="component" value="Chromosome"/>
</dbReference>